<keyword evidence="3" id="KW-0812">Transmembrane</keyword>
<dbReference type="GO" id="GO:0007168">
    <property type="term" value="P:receptor guanylyl cyclase signaling pathway"/>
    <property type="evidence" value="ECO:0007669"/>
    <property type="project" value="TreeGrafter"/>
</dbReference>
<dbReference type="Pfam" id="PF00069">
    <property type="entry name" value="Pkinase"/>
    <property type="match status" value="1"/>
</dbReference>
<dbReference type="GO" id="GO:0005886">
    <property type="term" value="C:plasma membrane"/>
    <property type="evidence" value="ECO:0007669"/>
    <property type="project" value="TreeGrafter"/>
</dbReference>
<keyword evidence="12" id="KW-0175">Coiled coil</keyword>
<comment type="similarity">
    <text evidence="10">Belongs to the adenylyl cyclase class-4/guanylyl cyclase family.</text>
</comment>
<evidence type="ECO:0000256" key="6">
    <source>
        <dbReference type="ARBA" id="ARBA00022989"/>
    </source>
</evidence>
<keyword evidence="8 10" id="KW-0456">Lyase</keyword>
<accession>A0AA36BGE2</accession>
<dbReference type="SMART" id="SM00044">
    <property type="entry name" value="CYCc"/>
    <property type="match status" value="1"/>
</dbReference>
<protein>
    <recommendedName>
        <fullName evidence="2 11">Guanylate cyclase</fullName>
        <ecNumber evidence="2 11">4.6.1.2</ecNumber>
    </recommendedName>
</protein>
<dbReference type="PANTHER" id="PTHR11920">
    <property type="entry name" value="GUANYLYL CYCLASE"/>
    <property type="match status" value="1"/>
</dbReference>
<keyword evidence="5" id="KW-0547">Nucleotide-binding</keyword>
<evidence type="ECO:0000256" key="4">
    <source>
        <dbReference type="ARBA" id="ARBA00022729"/>
    </source>
</evidence>
<keyword evidence="7" id="KW-0472">Membrane</keyword>
<dbReference type="GO" id="GO:0005524">
    <property type="term" value="F:ATP binding"/>
    <property type="evidence" value="ECO:0007669"/>
    <property type="project" value="InterPro"/>
</dbReference>
<dbReference type="InterPro" id="IPR011009">
    <property type="entry name" value="Kinase-like_dom_sf"/>
</dbReference>
<proteinExistence type="inferred from homology"/>
<evidence type="ECO:0000259" key="14">
    <source>
        <dbReference type="PROSITE" id="PS50125"/>
    </source>
</evidence>
<comment type="subcellular location">
    <subcellularLocation>
        <location evidence="1">Membrane</location>
        <topology evidence="1">Single-pass type I membrane protein</topology>
    </subcellularLocation>
</comment>
<evidence type="ECO:0000256" key="10">
    <source>
        <dbReference type="RuleBase" id="RU000405"/>
    </source>
</evidence>
<dbReference type="InterPro" id="IPR018297">
    <property type="entry name" value="A/G_cyclase_CS"/>
</dbReference>
<evidence type="ECO:0000256" key="5">
    <source>
        <dbReference type="ARBA" id="ARBA00022741"/>
    </source>
</evidence>
<evidence type="ECO:0000256" key="3">
    <source>
        <dbReference type="ARBA" id="ARBA00022692"/>
    </source>
</evidence>
<dbReference type="GO" id="GO:0035556">
    <property type="term" value="P:intracellular signal transduction"/>
    <property type="evidence" value="ECO:0007669"/>
    <property type="project" value="InterPro"/>
</dbReference>
<dbReference type="EMBL" id="OX597828">
    <property type="protein sequence ID" value="CAI9733935.1"/>
    <property type="molecule type" value="Genomic_DNA"/>
</dbReference>
<comment type="catalytic activity">
    <reaction evidence="11">
        <text>GTP = 3',5'-cyclic GMP + diphosphate</text>
        <dbReference type="Rhea" id="RHEA:13665"/>
        <dbReference type="ChEBI" id="CHEBI:33019"/>
        <dbReference type="ChEBI" id="CHEBI:37565"/>
        <dbReference type="ChEBI" id="CHEBI:57746"/>
        <dbReference type="EC" id="4.6.1.2"/>
    </reaction>
</comment>
<dbReference type="InterPro" id="IPR050401">
    <property type="entry name" value="Cyclic_nucleotide_synthase"/>
</dbReference>
<dbReference type="InterPro" id="IPR029787">
    <property type="entry name" value="Nucleotide_cyclase"/>
</dbReference>
<keyword evidence="4" id="KW-0732">Signal</keyword>
<dbReference type="GO" id="GO:0004016">
    <property type="term" value="F:adenylate cyclase activity"/>
    <property type="evidence" value="ECO:0007669"/>
    <property type="project" value="TreeGrafter"/>
</dbReference>
<reference evidence="15" key="1">
    <citation type="submission" date="2023-08" db="EMBL/GenBank/DDBJ databases">
        <authorList>
            <person name="Alioto T."/>
            <person name="Alioto T."/>
            <person name="Gomez Garrido J."/>
        </authorList>
    </citation>
    <scope>NUCLEOTIDE SEQUENCE</scope>
</reference>
<evidence type="ECO:0000256" key="7">
    <source>
        <dbReference type="ARBA" id="ARBA00023136"/>
    </source>
</evidence>
<evidence type="ECO:0000256" key="9">
    <source>
        <dbReference type="ARBA" id="ARBA00023293"/>
    </source>
</evidence>
<dbReference type="Gene3D" id="6.10.250.780">
    <property type="match status" value="1"/>
</dbReference>
<dbReference type="PROSITE" id="PS00452">
    <property type="entry name" value="GUANYLATE_CYCLASE_1"/>
    <property type="match status" value="1"/>
</dbReference>
<name>A0AA36BGE2_OCTVU</name>
<evidence type="ECO:0000256" key="12">
    <source>
        <dbReference type="SAM" id="Coils"/>
    </source>
</evidence>
<dbReference type="AlphaFoldDB" id="A0AA36BGE2"/>
<feature type="coiled-coil region" evidence="12">
    <location>
        <begin position="234"/>
        <end position="265"/>
    </location>
</feature>
<gene>
    <name evidence="15" type="ORF">OCTVUL_1B028711</name>
</gene>
<dbReference type="Proteomes" id="UP001162480">
    <property type="component" value="Chromosome 15"/>
</dbReference>
<feature type="domain" description="Protein kinase" evidence="13">
    <location>
        <begin position="1"/>
        <end position="222"/>
    </location>
</feature>
<evidence type="ECO:0000259" key="13">
    <source>
        <dbReference type="PROSITE" id="PS50011"/>
    </source>
</evidence>
<dbReference type="Gene3D" id="1.10.510.10">
    <property type="entry name" value="Transferase(Phosphotransferase) domain 1"/>
    <property type="match status" value="1"/>
</dbReference>
<dbReference type="EC" id="4.6.1.2" evidence="2 11"/>
<dbReference type="SUPFAM" id="SSF55073">
    <property type="entry name" value="Nucleotide cyclase"/>
    <property type="match status" value="1"/>
</dbReference>
<organism evidence="15 16">
    <name type="scientific">Octopus vulgaris</name>
    <name type="common">Common octopus</name>
    <dbReference type="NCBI Taxonomy" id="6645"/>
    <lineage>
        <taxon>Eukaryota</taxon>
        <taxon>Metazoa</taxon>
        <taxon>Spiralia</taxon>
        <taxon>Lophotrochozoa</taxon>
        <taxon>Mollusca</taxon>
        <taxon>Cephalopoda</taxon>
        <taxon>Coleoidea</taxon>
        <taxon>Octopodiformes</taxon>
        <taxon>Octopoda</taxon>
        <taxon>Incirrata</taxon>
        <taxon>Octopodidae</taxon>
        <taxon>Octopus</taxon>
    </lineage>
</organism>
<keyword evidence="16" id="KW-1185">Reference proteome</keyword>
<evidence type="ECO:0000313" key="15">
    <source>
        <dbReference type="EMBL" id="CAI9733935.1"/>
    </source>
</evidence>
<dbReference type="PROSITE" id="PS50011">
    <property type="entry name" value="PROTEIN_KINASE_DOM"/>
    <property type="match status" value="1"/>
</dbReference>
<dbReference type="FunFam" id="3.30.70.1230:FF:000030">
    <property type="entry name" value="Si:ch211-215j19.12"/>
    <property type="match status" value="1"/>
</dbReference>
<dbReference type="InterPro" id="IPR000719">
    <property type="entry name" value="Prot_kinase_dom"/>
</dbReference>
<dbReference type="PANTHER" id="PTHR11920:SF335">
    <property type="entry name" value="GUANYLATE CYCLASE"/>
    <property type="match status" value="1"/>
</dbReference>
<evidence type="ECO:0000313" key="16">
    <source>
        <dbReference type="Proteomes" id="UP001162480"/>
    </source>
</evidence>
<evidence type="ECO:0000256" key="11">
    <source>
        <dbReference type="RuleBase" id="RU003431"/>
    </source>
</evidence>
<sequence length="440" mass="50230">MNLERKLQEMPWIITYESLRFADTKPSSNFSVLSVYSCRLTADDDYQIVTRSAFLNETKGMNYIHKSDLAVHGNLKSSNCLIDNRWVLKIADFGIPSIRRKRDKGELSMEKILEDQFWTAPEHLREIIPGSSQKGDMYSFGIILYEIITRSGPYECDTLETANVILNRIKKTEDPPLRPLLPEDFEIPGLESKEISLKDLLSQTWHEQAELRPTFHKIWQWVLSQNKGRKLNMVDSLIGKLERYANNLEEVVEQRTKELIEEKKKTDDLLYQMLPRQVAEQLKKGQVVNAELFNDVETIGDAYMVVSGLPIRNGRRHAVEIANMALDLLSCILEFTVTHQPDHKLLLRIGLHTGPCAAGVVGTAMPRYCLFGDTVNMASRMESTGEPLRIQLSQTSCECLRTATGYIISLRGETDIKGKGCQKTYWLKGKLGYNKPLPEF</sequence>
<dbReference type="Gene3D" id="3.30.70.1230">
    <property type="entry name" value="Nucleotide cyclase"/>
    <property type="match status" value="1"/>
</dbReference>
<keyword evidence="6" id="KW-1133">Transmembrane helix</keyword>
<keyword evidence="9 11" id="KW-0141">cGMP biosynthesis</keyword>
<dbReference type="InterPro" id="IPR011645">
    <property type="entry name" value="HNOB_dom_associated"/>
</dbReference>
<dbReference type="GO" id="GO:0001653">
    <property type="term" value="F:peptide receptor activity"/>
    <property type="evidence" value="ECO:0007669"/>
    <property type="project" value="TreeGrafter"/>
</dbReference>
<evidence type="ECO:0000256" key="1">
    <source>
        <dbReference type="ARBA" id="ARBA00004479"/>
    </source>
</evidence>
<evidence type="ECO:0000256" key="8">
    <source>
        <dbReference type="ARBA" id="ARBA00023239"/>
    </source>
</evidence>
<dbReference type="SUPFAM" id="SSF56112">
    <property type="entry name" value="Protein kinase-like (PK-like)"/>
    <property type="match status" value="1"/>
</dbReference>
<evidence type="ECO:0000256" key="2">
    <source>
        <dbReference type="ARBA" id="ARBA00012202"/>
    </source>
</evidence>
<dbReference type="Pfam" id="PF00211">
    <property type="entry name" value="Guanylate_cyc"/>
    <property type="match status" value="1"/>
</dbReference>
<dbReference type="PROSITE" id="PS50125">
    <property type="entry name" value="GUANYLATE_CYCLASE_2"/>
    <property type="match status" value="1"/>
</dbReference>
<dbReference type="GO" id="GO:0004672">
    <property type="term" value="F:protein kinase activity"/>
    <property type="evidence" value="ECO:0007669"/>
    <property type="project" value="InterPro"/>
</dbReference>
<feature type="domain" description="Guanylate cyclase" evidence="14">
    <location>
        <begin position="296"/>
        <end position="382"/>
    </location>
</feature>
<dbReference type="Pfam" id="PF07701">
    <property type="entry name" value="HNOBA"/>
    <property type="match status" value="1"/>
</dbReference>
<dbReference type="CDD" id="cd07302">
    <property type="entry name" value="CHD"/>
    <property type="match status" value="1"/>
</dbReference>
<dbReference type="InterPro" id="IPR001054">
    <property type="entry name" value="A/G_cyclase"/>
</dbReference>
<dbReference type="GO" id="GO:0004383">
    <property type="term" value="F:guanylate cyclase activity"/>
    <property type="evidence" value="ECO:0007669"/>
    <property type="project" value="UniProtKB-EC"/>
</dbReference>